<evidence type="ECO:0000256" key="6">
    <source>
        <dbReference type="SAM" id="Phobius"/>
    </source>
</evidence>
<keyword evidence="2 6" id="KW-0812">Transmembrane</keyword>
<sequence length="121" mass="13864">MKGQTRLIFALLFALLIAVFAVLNVNPVQVHYGFGVSEWPLVLVILTSVLMGGIVVAFVGGFRIFNLQREVKRLRKENSQLTETKKKLDNETEEFEIKRMDPDETVTEIEENKKETEENHS</sequence>
<feature type="coiled-coil region" evidence="5">
    <location>
        <begin position="64"/>
        <end position="98"/>
    </location>
</feature>
<dbReference type="RefSeq" id="WP_113804878.1">
    <property type="nucleotide sequence ID" value="NZ_QOCW01000004.1"/>
</dbReference>
<dbReference type="Pfam" id="PF06305">
    <property type="entry name" value="LapA_dom"/>
    <property type="match status" value="1"/>
</dbReference>
<evidence type="ECO:0000256" key="5">
    <source>
        <dbReference type="SAM" id="Coils"/>
    </source>
</evidence>
<keyword evidence="3 6" id="KW-1133">Transmembrane helix</keyword>
<evidence type="ECO:0000256" key="4">
    <source>
        <dbReference type="ARBA" id="ARBA00023136"/>
    </source>
</evidence>
<dbReference type="PANTHER" id="PTHR41335:SF1">
    <property type="entry name" value="MEMBRANE PROTEIN"/>
    <property type="match status" value="1"/>
</dbReference>
<proteinExistence type="predicted"/>
<keyword evidence="9" id="KW-1185">Reference proteome</keyword>
<gene>
    <name evidence="8" type="ORF">DS031_05210</name>
</gene>
<dbReference type="GO" id="GO:0005886">
    <property type="term" value="C:plasma membrane"/>
    <property type="evidence" value="ECO:0007669"/>
    <property type="project" value="InterPro"/>
</dbReference>
<organism evidence="8 9">
    <name type="scientific">Bacillus taeanensis</name>
    <dbReference type="NCBI Taxonomy" id="273032"/>
    <lineage>
        <taxon>Bacteria</taxon>
        <taxon>Bacillati</taxon>
        <taxon>Bacillota</taxon>
        <taxon>Bacilli</taxon>
        <taxon>Bacillales</taxon>
        <taxon>Bacillaceae</taxon>
        <taxon>Bacillus</taxon>
    </lineage>
</organism>
<keyword evidence="1" id="KW-1003">Cell membrane</keyword>
<evidence type="ECO:0000256" key="3">
    <source>
        <dbReference type="ARBA" id="ARBA00022989"/>
    </source>
</evidence>
<evidence type="ECO:0000313" key="8">
    <source>
        <dbReference type="EMBL" id="RBW70428.1"/>
    </source>
</evidence>
<comment type="caution">
    <text evidence="8">The sequence shown here is derived from an EMBL/GenBank/DDBJ whole genome shotgun (WGS) entry which is preliminary data.</text>
</comment>
<evidence type="ECO:0000256" key="1">
    <source>
        <dbReference type="ARBA" id="ARBA00022475"/>
    </source>
</evidence>
<keyword evidence="4 6" id="KW-0472">Membrane</keyword>
<protein>
    <submittedName>
        <fullName evidence="8">DUF1049 domain-containing protein</fullName>
    </submittedName>
</protein>
<dbReference type="InterPro" id="IPR010445">
    <property type="entry name" value="LapA_dom"/>
</dbReference>
<dbReference type="Proteomes" id="UP000253314">
    <property type="component" value="Unassembled WGS sequence"/>
</dbReference>
<evidence type="ECO:0000259" key="7">
    <source>
        <dbReference type="Pfam" id="PF06305"/>
    </source>
</evidence>
<evidence type="ECO:0000313" key="9">
    <source>
        <dbReference type="Proteomes" id="UP000253314"/>
    </source>
</evidence>
<dbReference type="AlphaFoldDB" id="A0A366XXY8"/>
<evidence type="ECO:0000256" key="2">
    <source>
        <dbReference type="ARBA" id="ARBA00022692"/>
    </source>
</evidence>
<accession>A0A366XXY8</accession>
<dbReference type="PANTHER" id="PTHR41335">
    <property type="entry name" value="MEMBRANE PROTEIN-RELATED"/>
    <property type="match status" value="1"/>
</dbReference>
<dbReference type="EMBL" id="QOCW01000004">
    <property type="protein sequence ID" value="RBW70428.1"/>
    <property type="molecule type" value="Genomic_DNA"/>
</dbReference>
<dbReference type="OrthoDB" id="2990728at2"/>
<keyword evidence="5" id="KW-0175">Coiled coil</keyword>
<feature type="transmembrane region" description="Helical" evidence="6">
    <location>
        <begin position="41"/>
        <end position="65"/>
    </location>
</feature>
<feature type="domain" description="Lipopolysaccharide assembly protein A" evidence="7">
    <location>
        <begin position="24"/>
        <end position="84"/>
    </location>
</feature>
<name>A0A366XXY8_9BACI</name>
<reference evidence="8 9" key="1">
    <citation type="submission" date="2018-07" db="EMBL/GenBank/DDBJ databases">
        <title>Lottiidibacillus patelloidae gen. nov., sp. nov., isolated from the intestinal tract of a marine limpet and the reclassification of B. taeanensis BH030017T, B. algicola KMM 3737T and B. hwajinpoensis SW-72T as genus Lottiidibacillus.</title>
        <authorList>
            <person name="Liu R."/>
            <person name="Huang Z."/>
        </authorList>
    </citation>
    <scope>NUCLEOTIDE SEQUENCE [LARGE SCALE GENOMIC DNA]</scope>
    <source>
        <strain evidence="8 9">BH030017</strain>
    </source>
</reference>